<reference evidence="2 3" key="1">
    <citation type="journal article" date="2016" name="Proc. Natl. Acad. Sci. U.S.A.">
        <title>Comparative genomics of biotechnologically important yeasts.</title>
        <authorList>
            <person name="Riley R."/>
            <person name="Haridas S."/>
            <person name="Wolfe K.H."/>
            <person name="Lopes M.R."/>
            <person name="Hittinger C.T."/>
            <person name="Goeker M."/>
            <person name="Salamov A.A."/>
            <person name="Wisecaver J.H."/>
            <person name="Long T.M."/>
            <person name="Calvey C.H."/>
            <person name="Aerts A.L."/>
            <person name="Barry K.W."/>
            <person name="Choi C."/>
            <person name="Clum A."/>
            <person name="Coughlan A.Y."/>
            <person name="Deshpande S."/>
            <person name="Douglass A.P."/>
            <person name="Hanson S.J."/>
            <person name="Klenk H.-P."/>
            <person name="LaButti K.M."/>
            <person name="Lapidus A."/>
            <person name="Lindquist E.A."/>
            <person name="Lipzen A.M."/>
            <person name="Meier-Kolthoff J.P."/>
            <person name="Ohm R.A."/>
            <person name="Otillar R.P."/>
            <person name="Pangilinan J.L."/>
            <person name="Peng Y."/>
            <person name="Rokas A."/>
            <person name="Rosa C.A."/>
            <person name="Scheuner C."/>
            <person name="Sibirny A.A."/>
            <person name="Slot J.C."/>
            <person name="Stielow J.B."/>
            <person name="Sun H."/>
            <person name="Kurtzman C.P."/>
            <person name="Blackwell M."/>
            <person name="Grigoriev I.V."/>
            <person name="Jeffries T.W."/>
        </authorList>
    </citation>
    <scope>NUCLEOTIDE SEQUENCE [LARGE SCALE GENOMIC DNA]</scope>
    <source>
        <strain evidence="2 3">DSM 6958</strain>
    </source>
</reference>
<feature type="compositionally biased region" description="Basic and acidic residues" evidence="1">
    <location>
        <begin position="20"/>
        <end position="31"/>
    </location>
</feature>
<sequence length="559" mass="59959">MSGASFPSLLHTGQTTFSSRAERNGQFDTRQRRAVPPTSPFTFTSPEGQENMFGQRQDSVSPIRSHNGIAPSPTPIRSVHLLQRQHATSALYNSSFSNINPSNQILFSPSSPKKGLGSSGPAGQELRNFRTINDQVLREMNERARQIAETGRTTGGGLSTSPSPSSIGIQMFNYTEVDSGQNKPRTPSRRSSMRHRSRSSIGSSSPAPLSSAASSKSANRFSLVHNQGFAKMESIAQHYAVNCSTNGVGSSAPVVQSEFNRRDSTSFLVDRTRALALDRVGDTEDDEMENEKENRHGYMNVSGDGLLESPIKRDNIAGKTSPVKRRKVDQWGNKIELTENKDTVYIPPSRGAAPSGLGTNGPRVLGQNYNAPISGYDNKDQKRSQDLQYRQRIRPLVDAVPLRGSKPPGSLEGVSSNGPEIQSRRGTGSIGPSTKAQPATETGGDSNLRPATKIVKQKSYGMLPRSQTASKIPRNVSLKGVSSTLSASPHTSPRTTGAHADTNARVDANVSGGDRLKSHVISGGSLLKPATTASQAGLARPRSDTSTSTTTSRIPRSVL</sequence>
<proteinExistence type="predicted"/>
<feature type="compositionally biased region" description="Polar residues" evidence="1">
    <location>
        <begin position="480"/>
        <end position="495"/>
    </location>
</feature>
<accession>A0A1E3PIU5</accession>
<evidence type="ECO:0000256" key="1">
    <source>
        <dbReference type="SAM" id="MobiDB-lite"/>
    </source>
</evidence>
<feature type="compositionally biased region" description="Low complexity" evidence="1">
    <location>
        <begin position="199"/>
        <end position="216"/>
    </location>
</feature>
<feature type="region of interest" description="Disordered" evidence="1">
    <location>
        <begin position="396"/>
        <end position="559"/>
    </location>
</feature>
<feature type="region of interest" description="Disordered" evidence="1">
    <location>
        <begin position="1"/>
        <end position="53"/>
    </location>
</feature>
<organism evidence="2 3">
    <name type="scientific">Nadsonia fulvescens var. elongata DSM 6958</name>
    <dbReference type="NCBI Taxonomy" id="857566"/>
    <lineage>
        <taxon>Eukaryota</taxon>
        <taxon>Fungi</taxon>
        <taxon>Dikarya</taxon>
        <taxon>Ascomycota</taxon>
        <taxon>Saccharomycotina</taxon>
        <taxon>Dipodascomycetes</taxon>
        <taxon>Dipodascales</taxon>
        <taxon>Dipodascales incertae sedis</taxon>
        <taxon>Nadsonia</taxon>
    </lineage>
</organism>
<feature type="compositionally biased region" description="Polar residues" evidence="1">
    <location>
        <begin position="172"/>
        <end position="183"/>
    </location>
</feature>
<feature type="region of interest" description="Disordered" evidence="1">
    <location>
        <begin position="148"/>
        <end position="216"/>
    </location>
</feature>
<dbReference type="AlphaFoldDB" id="A0A1E3PIU5"/>
<feature type="compositionally biased region" description="Basic residues" evidence="1">
    <location>
        <begin position="186"/>
        <end position="198"/>
    </location>
</feature>
<name>A0A1E3PIU5_9ASCO</name>
<feature type="region of interest" description="Disordered" evidence="1">
    <location>
        <begin position="107"/>
        <end position="129"/>
    </location>
</feature>
<feature type="compositionally biased region" description="Low complexity" evidence="1">
    <location>
        <begin position="159"/>
        <end position="169"/>
    </location>
</feature>
<protein>
    <submittedName>
        <fullName evidence="2">Uncharacterized protein</fullName>
    </submittedName>
</protein>
<feature type="compositionally biased region" description="Low complexity" evidence="1">
    <location>
        <begin position="544"/>
        <end position="559"/>
    </location>
</feature>
<feature type="compositionally biased region" description="Low complexity" evidence="1">
    <location>
        <begin position="108"/>
        <end position="121"/>
    </location>
</feature>
<gene>
    <name evidence="2" type="ORF">NADFUDRAFT_42563</name>
</gene>
<dbReference type="EMBL" id="KV454410">
    <property type="protein sequence ID" value="ODQ65278.1"/>
    <property type="molecule type" value="Genomic_DNA"/>
</dbReference>
<feature type="compositionally biased region" description="Polar residues" evidence="1">
    <location>
        <begin position="413"/>
        <end position="445"/>
    </location>
</feature>
<evidence type="ECO:0000313" key="2">
    <source>
        <dbReference type="EMBL" id="ODQ65278.1"/>
    </source>
</evidence>
<evidence type="ECO:0000313" key="3">
    <source>
        <dbReference type="Proteomes" id="UP000095009"/>
    </source>
</evidence>
<keyword evidence="3" id="KW-1185">Reference proteome</keyword>
<dbReference type="Proteomes" id="UP000095009">
    <property type="component" value="Unassembled WGS sequence"/>
</dbReference>